<keyword evidence="3" id="KW-1185">Reference proteome</keyword>
<accession>A0A7J0HEX6</accession>
<evidence type="ECO:0000313" key="2">
    <source>
        <dbReference type="EMBL" id="GFZ21680.1"/>
    </source>
</evidence>
<dbReference type="OrthoDB" id="2272416at2759"/>
<feature type="region of interest" description="Disordered" evidence="1">
    <location>
        <begin position="119"/>
        <end position="165"/>
    </location>
</feature>
<evidence type="ECO:0000256" key="1">
    <source>
        <dbReference type="SAM" id="MobiDB-lite"/>
    </source>
</evidence>
<proteinExistence type="predicted"/>
<comment type="caution">
    <text evidence="2">The sequence shown here is derived from an EMBL/GenBank/DDBJ whole genome shotgun (WGS) entry which is preliminary data.</text>
</comment>
<dbReference type="AlphaFoldDB" id="A0A7J0HEX6"/>
<reference evidence="2 3" key="1">
    <citation type="submission" date="2019-07" db="EMBL/GenBank/DDBJ databases">
        <title>De Novo Assembly of kiwifruit Actinidia rufa.</title>
        <authorList>
            <person name="Sugita-Konishi S."/>
            <person name="Sato K."/>
            <person name="Mori E."/>
            <person name="Abe Y."/>
            <person name="Kisaki G."/>
            <person name="Hamano K."/>
            <person name="Suezawa K."/>
            <person name="Otani M."/>
            <person name="Fukuda T."/>
            <person name="Manabe T."/>
            <person name="Gomi K."/>
            <person name="Tabuchi M."/>
            <person name="Akimitsu K."/>
            <person name="Kataoka I."/>
        </authorList>
    </citation>
    <scope>NUCLEOTIDE SEQUENCE [LARGE SCALE GENOMIC DNA]</scope>
    <source>
        <strain evidence="3">cv. Fuchu</strain>
    </source>
</reference>
<name>A0A7J0HEX6_9ERIC</name>
<feature type="region of interest" description="Disordered" evidence="1">
    <location>
        <begin position="39"/>
        <end position="77"/>
    </location>
</feature>
<evidence type="ECO:0000313" key="3">
    <source>
        <dbReference type="Proteomes" id="UP000585474"/>
    </source>
</evidence>
<feature type="compositionally biased region" description="Basic and acidic residues" evidence="1">
    <location>
        <begin position="52"/>
        <end position="62"/>
    </location>
</feature>
<dbReference type="Proteomes" id="UP000585474">
    <property type="component" value="Unassembled WGS sequence"/>
</dbReference>
<dbReference type="EMBL" id="BJWL01000029">
    <property type="protein sequence ID" value="GFZ21680.1"/>
    <property type="molecule type" value="Genomic_DNA"/>
</dbReference>
<sequence length="190" mass="21705">MGDTREIGQGIGNDKPHMIERWDMVQMLVGVVTAQQQLLQQHFQPPQPQQTKELDSSRRETQQGKPSESIGVTEDLAIPMENYEGSFTNLVEYAPHLVATGEMRARRFEDGLRTYKEGLFETEDKGGSTEKRSSRREREASRECKARERNPRNRGRNENNQRQGRVFALMPGDARNNEDVAVGMEPQFIA</sequence>
<feature type="compositionally biased region" description="Basic and acidic residues" evidence="1">
    <location>
        <begin position="119"/>
        <end position="159"/>
    </location>
</feature>
<gene>
    <name evidence="2" type="ORF">Acr_29g0008420</name>
</gene>
<protein>
    <submittedName>
        <fullName evidence="2">Uncharacterized protein</fullName>
    </submittedName>
</protein>
<organism evidence="2 3">
    <name type="scientific">Actinidia rufa</name>
    <dbReference type="NCBI Taxonomy" id="165716"/>
    <lineage>
        <taxon>Eukaryota</taxon>
        <taxon>Viridiplantae</taxon>
        <taxon>Streptophyta</taxon>
        <taxon>Embryophyta</taxon>
        <taxon>Tracheophyta</taxon>
        <taxon>Spermatophyta</taxon>
        <taxon>Magnoliopsida</taxon>
        <taxon>eudicotyledons</taxon>
        <taxon>Gunneridae</taxon>
        <taxon>Pentapetalae</taxon>
        <taxon>asterids</taxon>
        <taxon>Ericales</taxon>
        <taxon>Actinidiaceae</taxon>
        <taxon>Actinidia</taxon>
    </lineage>
</organism>